<dbReference type="Pfam" id="PF06805">
    <property type="entry name" value="Lambda_tail_I"/>
    <property type="match status" value="1"/>
</dbReference>
<sequence>MATTHAQSVATHGMATFLLHGDLQRFGRRIPLQVMTAAEGLHALLVQVSGLRQHLRDGWYQVRIAGHDVAPDKVMQRLHEPLPSGAIVHIVPRMEGAAKGGIFQFIAGAVLTTVGVLTSWTGISSALTAAGIGMMLGGVAQMLTPTPRTPKSSQTDNGKGNSYFSNLDNAVSQGNVMPIPYGEILTGSRVISQSVSVWDGNGDTDVDLGKVGQKL</sequence>
<keyword evidence="1" id="KW-0812">Transmembrane</keyword>
<feature type="transmembrane region" description="Helical" evidence="1">
    <location>
        <begin position="102"/>
        <end position="120"/>
    </location>
</feature>
<dbReference type="RefSeq" id="WP_098142539.1">
    <property type="nucleotide sequence ID" value="NZ_PDDV01000005.1"/>
</dbReference>
<protein>
    <submittedName>
        <fullName evidence="2">Phage tail protein</fullName>
    </submittedName>
</protein>
<evidence type="ECO:0000313" key="2">
    <source>
        <dbReference type="EMBL" id="PEH74351.1"/>
    </source>
</evidence>
<evidence type="ECO:0000313" key="3">
    <source>
        <dbReference type="Proteomes" id="UP000219788"/>
    </source>
</evidence>
<keyword evidence="1" id="KW-1133">Transmembrane helix</keyword>
<gene>
    <name evidence="2" type="ORF">CRM76_01050</name>
</gene>
<evidence type="ECO:0000256" key="1">
    <source>
        <dbReference type="SAM" id="Phobius"/>
    </source>
</evidence>
<organism evidence="2 3">
    <name type="scientific">Edwardsiella tarda</name>
    <dbReference type="NCBI Taxonomy" id="636"/>
    <lineage>
        <taxon>Bacteria</taxon>
        <taxon>Pseudomonadati</taxon>
        <taxon>Pseudomonadota</taxon>
        <taxon>Gammaproteobacteria</taxon>
        <taxon>Enterobacterales</taxon>
        <taxon>Hafniaceae</taxon>
        <taxon>Edwardsiella</taxon>
    </lineage>
</organism>
<keyword evidence="1" id="KW-0472">Membrane</keyword>
<accession>A0A2A7U7V7</accession>
<name>A0A2A7U7V7_EDWTA</name>
<dbReference type="Proteomes" id="UP000219788">
    <property type="component" value="Unassembled WGS sequence"/>
</dbReference>
<proteinExistence type="predicted"/>
<comment type="caution">
    <text evidence="2">The sequence shown here is derived from an EMBL/GenBank/DDBJ whole genome shotgun (WGS) entry which is preliminary data.</text>
</comment>
<dbReference type="AlphaFoldDB" id="A0A2A7U7V7"/>
<reference evidence="3" key="1">
    <citation type="submission" date="2017-09" db="EMBL/GenBank/DDBJ databases">
        <title>FDA dAtabase for Regulatory Grade micrObial Sequences (FDA-ARGOS): Supporting development and validation of Infectious Disease Dx tests.</title>
        <authorList>
            <person name="Goldberg B."/>
            <person name="Campos J."/>
            <person name="Tallon L."/>
            <person name="Sadzewicz L."/>
            <person name="Ott S."/>
            <person name="Zhao X."/>
            <person name="Nagaraj S."/>
            <person name="Vavikolanu K."/>
            <person name="Aluvathingal J."/>
            <person name="Nadendla S."/>
            <person name="Geyer C."/>
            <person name="Sichtig H."/>
        </authorList>
    </citation>
    <scope>NUCLEOTIDE SEQUENCE [LARGE SCALE GENOMIC DNA]</scope>
    <source>
        <strain evidence="3">FDAARGOS_370</strain>
    </source>
</reference>
<dbReference type="InterPro" id="IPR010654">
    <property type="entry name" value="Phage_lambda_tail_I"/>
</dbReference>
<dbReference type="EMBL" id="PDDV01000005">
    <property type="protein sequence ID" value="PEH74351.1"/>
    <property type="molecule type" value="Genomic_DNA"/>
</dbReference>
<dbReference type="OrthoDB" id="5617695at2"/>